<dbReference type="EMBL" id="KV907702">
    <property type="protein sequence ID" value="OOF89830.1"/>
    <property type="molecule type" value="Genomic_DNA"/>
</dbReference>
<accession>A0A1R3R5T0</accession>
<reference evidence="2" key="1">
    <citation type="journal article" date="2017" name="Genome Biol.">
        <title>Comparative genomics reveals high biological diversity and specific adaptations in the industrially and medically important fungal genus Aspergillus.</title>
        <authorList>
            <person name="de Vries R.P."/>
            <person name="Riley R."/>
            <person name="Wiebenga A."/>
            <person name="Aguilar-Osorio G."/>
            <person name="Amillis S."/>
            <person name="Uchima C.A."/>
            <person name="Anderluh G."/>
            <person name="Asadollahi M."/>
            <person name="Askin M."/>
            <person name="Barry K."/>
            <person name="Battaglia E."/>
            <person name="Bayram O."/>
            <person name="Benocci T."/>
            <person name="Braus-Stromeyer S.A."/>
            <person name="Caldana C."/>
            <person name="Canovas D."/>
            <person name="Cerqueira G.C."/>
            <person name="Chen F."/>
            <person name="Chen W."/>
            <person name="Choi C."/>
            <person name="Clum A."/>
            <person name="Dos Santos R.A."/>
            <person name="Damasio A.R."/>
            <person name="Diallinas G."/>
            <person name="Emri T."/>
            <person name="Fekete E."/>
            <person name="Flipphi M."/>
            <person name="Freyberg S."/>
            <person name="Gallo A."/>
            <person name="Gournas C."/>
            <person name="Habgood R."/>
            <person name="Hainaut M."/>
            <person name="Harispe M.L."/>
            <person name="Henrissat B."/>
            <person name="Hilden K.S."/>
            <person name="Hope R."/>
            <person name="Hossain A."/>
            <person name="Karabika E."/>
            <person name="Karaffa L."/>
            <person name="Karanyi Z."/>
            <person name="Krasevec N."/>
            <person name="Kuo A."/>
            <person name="Kusch H."/>
            <person name="LaButti K."/>
            <person name="Lagendijk E.L."/>
            <person name="Lapidus A."/>
            <person name="Levasseur A."/>
            <person name="Lindquist E."/>
            <person name="Lipzen A."/>
            <person name="Logrieco A.F."/>
            <person name="MacCabe A."/>
            <person name="Maekelae M.R."/>
            <person name="Malavazi I."/>
            <person name="Melin P."/>
            <person name="Meyer V."/>
            <person name="Mielnichuk N."/>
            <person name="Miskei M."/>
            <person name="Molnar A.P."/>
            <person name="Mule G."/>
            <person name="Ngan C.Y."/>
            <person name="Orejas M."/>
            <person name="Orosz E."/>
            <person name="Ouedraogo J.P."/>
            <person name="Overkamp K.M."/>
            <person name="Park H.-S."/>
            <person name="Perrone G."/>
            <person name="Piumi F."/>
            <person name="Punt P.J."/>
            <person name="Ram A.F."/>
            <person name="Ramon A."/>
            <person name="Rauscher S."/>
            <person name="Record E."/>
            <person name="Riano-Pachon D.M."/>
            <person name="Robert V."/>
            <person name="Roehrig J."/>
            <person name="Ruller R."/>
            <person name="Salamov A."/>
            <person name="Salih N.S."/>
            <person name="Samson R.A."/>
            <person name="Sandor E."/>
            <person name="Sanguinetti M."/>
            <person name="Schuetze T."/>
            <person name="Sepcic K."/>
            <person name="Shelest E."/>
            <person name="Sherlock G."/>
            <person name="Sophianopoulou V."/>
            <person name="Squina F.M."/>
            <person name="Sun H."/>
            <person name="Susca A."/>
            <person name="Todd R.B."/>
            <person name="Tsang A."/>
            <person name="Unkles S.E."/>
            <person name="van de Wiele N."/>
            <person name="van Rossen-Uffink D."/>
            <person name="Oliveira J.V."/>
            <person name="Vesth T.C."/>
            <person name="Visser J."/>
            <person name="Yu J.-H."/>
            <person name="Zhou M."/>
            <person name="Andersen M.R."/>
            <person name="Archer D.B."/>
            <person name="Baker S.E."/>
            <person name="Benoit I."/>
            <person name="Brakhage A.A."/>
            <person name="Braus G.H."/>
            <person name="Fischer R."/>
            <person name="Frisvad J.C."/>
            <person name="Goldman G.H."/>
            <person name="Houbraken J."/>
            <person name="Oakley B."/>
            <person name="Pocsi I."/>
            <person name="Scazzocchio C."/>
            <person name="Seiboth B."/>
            <person name="vanKuyk P.A."/>
            <person name="Wortman J."/>
            <person name="Dyer P.S."/>
            <person name="Grigoriev I.V."/>
        </authorList>
    </citation>
    <scope>NUCLEOTIDE SEQUENCE [LARGE SCALE GENOMIC DNA]</scope>
    <source>
        <strain evidence="2">ITEM 5010</strain>
    </source>
</reference>
<evidence type="ECO:0000313" key="2">
    <source>
        <dbReference type="Proteomes" id="UP000188318"/>
    </source>
</evidence>
<dbReference type="Proteomes" id="UP000188318">
    <property type="component" value="Unassembled WGS sequence"/>
</dbReference>
<organism evidence="1 2">
    <name type="scientific">Aspergillus carbonarius (strain ITEM 5010)</name>
    <dbReference type="NCBI Taxonomy" id="602072"/>
    <lineage>
        <taxon>Eukaryota</taxon>
        <taxon>Fungi</taxon>
        <taxon>Dikarya</taxon>
        <taxon>Ascomycota</taxon>
        <taxon>Pezizomycotina</taxon>
        <taxon>Eurotiomycetes</taxon>
        <taxon>Eurotiomycetidae</taxon>
        <taxon>Eurotiales</taxon>
        <taxon>Aspergillaceae</taxon>
        <taxon>Aspergillus</taxon>
        <taxon>Aspergillus subgen. Circumdati</taxon>
    </lineage>
</organism>
<sequence length="80" mass="9111">MGGFQTLIHTRRGTIGSPELYRIRSTKSSMISSELKRQRPYLGVALQCNQCPGCRRDQPSIIPKASDDHSHYQTIMMPYI</sequence>
<protein>
    <submittedName>
        <fullName evidence="1">Uncharacterized protein</fullName>
    </submittedName>
</protein>
<gene>
    <name evidence="1" type="ORF">ASPCADRAFT_212454</name>
</gene>
<dbReference type="VEuPathDB" id="FungiDB:ASPCADRAFT_212454"/>
<proteinExistence type="predicted"/>
<dbReference type="AlphaFoldDB" id="A0A1R3R5T0"/>
<evidence type="ECO:0000313" key="1">
    <source>
        <dbReference type="EMBL" id="OOF89830.1"/>
    </source>
</evidence>
<name>A0A1R3R5T0_ASPC5</name>
<keyword evidence="2" id="KW-1185">Reference proteome</keyword>